<organism evidence="8 9">
    <name type="scientific">Croceicoccus marinus</name>
    <dbReference type="NCBI Taxonomy" id="450378"/>
    <lineage>
        <taxon>Bacteria</taxon>
        <taxon>Pseudomonadati</taxon>
        <taxon>Pseudomonadota</taxon>
        <taxon>Alphaproteobacteria</taxon>
        <taxon>Sphingomonadales</taxon>
        <taxon>Erythrobacteraceae</taxon>
        <taxon>Croceicoccus</taxon>
    </lineage>
</organism>
<dbReference type="EMBL" id="CP019603">
    <property type="protein sequence ID" value="ARU18163.1"/>
    <property type="molecule type" value="Genomic_DNA"/>
</dbReference>
<keyword evidence="4" id="KW-0560">Oxidoreductase</keyword>
<dbReference type="InterPro" id="IPR020843">
    <property type="entry name" value="ER"/>
</dbReference>
<dbReference type="KEGG" id="cman:A9D14_16190"/>
<keyword evidence="5" id="KW-0520">NAD</keyword>
<geneLocation type="plasmid" evidence="9">
    <name>pcme4a9i</name>
</geneLocation>
<dbReference type="PANTHER" id="PTHR43880:SF12">
    <property type="entry name" value="ALCOHOL DEHYDROGENASE CLASS-3"/>
    <property type="match status" value="1"/>
</dbReference>
<comment type="cofactor">
    <cofactor evidence="1 6">
        <name>Zn(2+)</name>
        <dbReference type="ChEBI" id="CHEBI:29105"/>
    </cofactor>
</comment>
<dbReference type="PROSITE" id="PS00059">
    <property type="entry name" value="ADH_ZINC"/>
    <property type="match status" value="1"/>
</dbReference>
<name>A0A1Z1FHF8_9SPHN</name>
<keyword evidence="8" id="KW-0614">Plasmid</keyword>
<dbReference type="Gene3D" id="3.40.50.720">
    <property type="entry name" value="NAD(P)-binding Rossmann-like Domain"/>
    <property type="match status" value="1"/>
</dbReference>
<dbReference type="Proteomes" id="UP000195807">
    <property type="component" value="Plasmid pCME4A9I"/>
</dbReference>
<dbReference type="STRING" id="450378.GCA_001661675_03253"/>
<dbReference type="Gene3D" id="3.90.180.10">
    <property type="entry name" value="Medium-chain alcohol dehydrogenases, catalytic domain"/>
    <property type="match status" value="1"/>
</dbReference>
<comment type="similarity">
    <text evidence="6">Belongs to the zinc-containing alcohol dehydrogenase family.</text>
</comment>
<protein>
    <submittedName>
        <fullName evidence="8">Alcohol dehydrogenase</fullName>
    </submittedName>
</protein>
<dbReference type="SUPFAM" id="SSF50129">
    <property type="entry name" value="GroES-like"/>
    <property type="match status" value="2"/>
</dbReference>
<dbReference type="InterPro" id="IPR011032">
    <property type="entry name" value="GroES-like_sf"/>
</dbReference>
<feature type="domain" description="Enoyl reductase (ER)" evidence="7">
    <location>
        <begin position="10"/>
        <end position="357"/>
    </location>
</feature>
<dbReference type="Pfam" id="PF08240">
    <property type="entry name" value="ADH_N"/>
    <property type="match status" value="1"/>
</dbReference>
<dbReference type="InterPro" id="IPR002328">
    <property type="entry name" value="ADH_Zn_CS"/>
</dbReference>
<evidence type="ECO:0000256" key="5">
    <source>
        <dbReference type="ARBA" id="ARBA00023027"/>
    </source>
</evidence>
<dbReference type="OrthoDB" id="9770544at2"/>
<dbReference type="Pfam" id="PF00107">
    <property type="entry name" value="ADH_zinc_N"/>
    <property type="match status" value="1"/>
</dbReference>
<evidence type="ECO:0000313" key="8">
    <source>
        <dbReference type="EMBL" id="ARU18163.1"/>
    </source>
</evidence>
<dbReference type="InterPro" id="IPR013154">
    <property type="entry name" value="ADH-like_N"/>
</dbReference>
<dbReference type="GO" id="GO:0008270">
    <property type="term" value="F:zinc ion binding"/>
    <property type="evidence" value="ECO:0007669"/>
    <property type="project" value="InterPro"/>
</dbReference>
<dbReference type="RefSeq" id="WP_066850694.1">
    <property type="nucleotide sequence ID" value="NZ_CP019603.1"/>
</dbReference>
<evidence type="ECO:0000313" key="9">
    <source>
        <dbReference type="Proteomes" id="UP000195807"/>
    </source>
</evidence>
<evidence type="ECO:0000256" key="2">
    <source>
        <dbReference type="ARBA" id="ARBA00022723"/>
    </source>
</evidence>
<dbReference type="GO" id="GO:0051903">
    <property type="term" value="F:S-(hydroxymethyl)glutathione dehydrogenase [NAD(P)+] activity"/>
    <property type="evidence" value="ECO:0007669"/>
    <property type="project" value="TreeGrafter"/>
</dbReference>
<reference evidence="8 9" key="1">
    <citation type="submission" date="2017-01" db="EMBL/GenBank/DDBJ databases">
        <title>Complete genome sequence of esterase-producing bacterium Croceicoccus marinus E4A9.</title>
        <authorList>
            <person name="Wu Y.-H."/>
            <person name="Cheng H."/>
            <person name="Xu L."/>
            <person name="Huo Y.-Y."/>
            <person name="Wang C.-S."/>
            <person name="Xu X.-W."/>
        </authorList>
    </citation>
    <scope>NUCLEOTIDE SEQUENCE [LARGE SCALE GENOMIC DNA]</scope>
    <source>
        <strain evidence="8 9">E4A9</strain>
        <plasmid evidence="9">Plasmid pcme4a9i</plasmid>
    </source>
</reference>
<evidence type="ECO:0000256" key="1">
    <source>
        <dbReference type="ARBA" id="ARBA00001947"/>
    </source>
</evidence>
<dbReference type="AlphaFoldDB" id="A0A1Z1FHF8"/>
<dbReference type="CDD" id="cd08279">
    <property type="entry name" value="Zn_ADH_class_III"/>
    <property type="match status" value="1"/>
</dbReference>
<dbReference type="SUPFAM" id="SSF51735">
    <property type="entry name" value="NAD(P)-binding Rossmann-fold domains"/>
    <property type="match status" value="1"/>
</dbReference>
<keyword evidence="2 6" id="KW-0479">Metal-binding</keyword>
<evidence type="ECO:0000256" key="4">
    <source>
        <dbReference type="ARBA" id="ARBA00023002"/>
    </source>
</evidence>
<dbReference type="GO" id="GO:0046294">
    <property type="term" value="P:formaldehyde catabolic process"/>
    <property type="evidence" value="ECO:0007669"/>
    <property type="project" value="TreeGrafter"/>
</dbReference>
<dbReference type="PANTHER" id="PTHR43880">
    <property type="entry name" value="ALCOHOL DEHYDROGENASE"/>
    <property type="match status" value="1"/>
</dbReference>
<dbReference type="InterPro" id="IPR013149">
    <property type="entry name" value="ADH-like_C"/>
</dbReference>
<evidence type="ECO:0000256" key="6">
    <source>
        <dbReference type="RuleBase" id="RU361277"/>
    </source>
</evidence>
<keyword evidence="3 6" id="KW-0862">Zinc</keyword>
<dbReference type="InterPro" id="IPR036291">
    <property type="entry name" value="NAD(P)-bd_dom_sf"/>
</dbReference>
<sequence>MKAAVLRAVGAPLEIEDVAISKPGPQEVLIRAIATGVCHSDLHFQKGHYPAALPTVLGHECAGVVEQIGSEVRTVKPGDHVVTCLSAFCGHCEFCVSGHLSLCEEPELQRARDEAPRLGTGDRPMTQFLNLSAFAEQLLIHEHACVKIRPDMPLDRAALIGCAVTTAYGSVIRTAELRPGQSVAVLGCGGIGLATINAAAIAGAGRIIAIDRVASKEQLAREFGATDFVDASDGDVWKKVLSMTAGGVDHAFEAIGLTATAEEAFRMLRRRGIATIIGMIPVGQKLSLNGYEFLKEKQIRGSFMGSNQFPIDIPRIVDFYMSGRLKLDEMISRRIRLDQVNEAFAEMESGAIARSVITFD</sequence>
<evidence type="ECO:0000259" key="7">
    <source>
        <dbReference type="SMART" id="SM00829"/>
    </source>
</evidence>
<dbReference type="FunFam" id="3.40.50.720:FF:000003">
    <property type="entry name" value="S-(hydroxymethyl)glutathione dehydrogenase"/>
    <property type="match status" value="1"/>
</dbReference>
<dbReference type="GO" id="GO:0005829">
    <property type="term" value="C:cytosol"/>
    <property type="evidence" value="ECO:0007669"/>
    <property type="project" value="TreeGrafter"/>
</dbReference>
<proteinExistence type="inferred from homology"/>
<gene>
    <name evidence="8" type="ORF">A9D14_16190</name>
</gene>
<accession>A0A1Z1FHF8</accession>
<keyword evidence="9" id="KW-1185">Reference proteome</keyword>
<dbReference type="SMART" id="SM00829">
    <property type="entry name" value="PKS_ER"/>
    <property type="match status" value="1"/>
</dbReference>
<evidence type="ECO:0000256" key="3">
    <source>
        <dbReference type="ARBA" id="ARBA00022833"/>
    </source>
</evidence>